<dbReference type="InterPro" id="IPR012337">
    <property type="entry name" value="RNaseH-like_sf"/>
</dbReference>
<dbReference type="CDD" id="cd06127">
    <property type="entry name" value="DEDDh"/>
    <property type="match status" value="1"/>
</dbReference>
<feature type="compositionally biased region" description="Polar residues" evidence="5">
    <location>
        <begin position="11"/>
        <end position="32"/>
    </location>
</feature>
<dbReference type="InterPro" id="IPR001357">
    <property type="entry name" value="BRCT_dom"/>
</dbReference>
<evidence type="ECO:0000259" key="6">
    <source>
        <dbReference type="SMART" id="SM00479"/>
    </source>
</evidence>
<dbReference type="SUPFAM" id="SSF158682">
    <property type="entry name" value="TerB-like"/>
    <property type="match status" value="1"/>
</dbReference>
<dbReference type="PANTHER" id="PTHR30231:SF4">
    <property type="entry name" value="PROTEIN NEN2"/>
    <property type="match status" value="1"/>
</dbReference>
<dbReference type="GO" id="GO:0008408">
    <property type="term" value="F:3'-5' exonuclease activity"/>
    <property type="evidence" value="ECO:0007669"/>
    <property type="project" value="TreeGrafter"/>
</dbReference>
<dbReference type="Pfam" id="PF00929">
    <property type="entry name" value="RNase_T"/>
    <property type="match status" value="1"/>
</dbReference>
<keyword evidence="1" id="KW-0540">Nuclease</keyword>
<dbReference type="InterPro" id="IPR036420">
    <property type="entry name" value="BRCT_dom_sf"/>
</dbReference>
<sequence length="554" mass="58734">MGLLDRLFGRRTNTSPTSAEAPQSFQSKPRVQSSSPTFAIVDVETTGLSPRTDRIIELAVVHVDAHGRIVDEWTSRFNPEGPVGATHIHGITDADVANAPFFRDFAPTVASRLAGLPLAAHNAPFDLAFLQAEFGSAGWDVPALPSFCTLHASHHYMPNLDRRGLADCCWAAGIALEDAHSALGDARATAGLMSRYLAEGTGASVHPDLLLLPAQARTVAWPQGPSRPPTLRRRPAARPINSRPIRFTSSLPKQAPLIKQLTALSLLEVLDEGAPQGTTAYLETLLECLEDGELTASEAEQLTDLIATYGLSDADVAATHRAFILALAHRALDDGHVSKVERAELHALAELVGVPKAVVVETIKHADAARAARMSAGLQPLPDDWAHGEPLRVGDKVVFTGCDDAQRDRLEKRAEELGVRVVGGVSRMTAMLVTDGSFAGGKLAKATEVGTRVVHPDVFEVLLANLQPAVQGLQASEVPSVEFGRTDATAARFDVAVALPTASPAAVRAWAAQNGYVVGVRGRLPADVLVAFRNASLASTRPAATNAMMPDAHG</sequence>
<evidence type="ECO:0000256" key="1">
    <source>
        <dbReference type="ARBA" id="ARBA00022722"/>
    </source>
</evidence>
<feature type="domain" description="Exonuclease" evidence="6">
    <location>
        <begin position="37"/>
        <end position="202"/>
    </location>
</feature>
<evidence type="ECO:0000313" key="8">
    <source>
        <dbReference type="Proteomes" id="UP000431080"/>
    </source>
</evidence>
<dbReference type="Gene3D" id="3.40.50.10190">
    <property type="entry name" value="BRCT domain"/>
    <property type="match status" value="1"/>
</dbReference>
<dbReference type="Gene3D" id="4.10.320.10">
    <property type="entry name" value="E3-binding domain"/>
    <property type="match status" value="1"/>
</dbReference>
<dbReference type="GO" id="GO:0003677">
    <property type="term" value="F:DNA binding"/>
    <property type="evidence" value="ECO:0007669"/>
    <property type="project" value="UniProtKB-KW"/>
</dbReference>
<reference evidence="7 8" key="1">
    <citation type="submission" date="2019-10" db="EMBL/GenBank/DDBJ databases">
        <authorList>
            <person name="Nie G."/>
            <person name="Ming H."/>
            <person name="Yi B."/>
        </authorList>
    </citation>
    <scope>NUCLEOTIDE SEQUENCE [LARGE SCALE GENOMIC DNA]</scope>
    <source>
        <strain evidence="7 8">CFH 90414</strain>
    </source>
</reference>
<dbReference type="SUPFAM" id="SSF52113">
    <property type="entry name" value="BRCT domain"/>
    <property type="match status" value="1"/>
</dbReference>
<keyword evidence="4" id="KW-0238">DNA-binding</keyword>
<dbReference type="Pfam" id="PF00533">
    <property type="entry name" value="BRCT"/>
    <property type="match status" value="1"/>
</dbReference>
<evidence type="ECO:0000256" key="3">
    <source>
        <dbReference type="ARBA" id="ARBA00022839"/>
    </source>
</evidence>
<dbReference type="Gene3D" id="3.30.420.10">
    <property type="entry name" value="Ribonuclease H-like superfamily/Ribonuclease H"/>
    <property type="match status" value="1"/>
</dbReference>
<evidence type="ECO:0000256" key="4">
    <source>
        <dbReference type="ARBA" id="ARBA00023125"/>
    </source>
</evidence>
<gene>
    <name evidence="7" type="ORF">GE115_12460</name>
</gene>
<dbReference type="InterPro" id="IPR029024">
    <property type="entry name" value="TerB-like"/>
</dbReference>
<feature type="region of interest" description="Disordered" evidence="5">
    <location>
        <begin position="1"/>
        <end position="32"/>
    </location>
</feature>
<dbReference type="GO" id="GO:0005829">
    <property type="term" value="C:cytosol"/>
    <property type="evidence" value="ECO:0007669"/>
    <property type="project" value="TreeGrafter"/>
</dbReference>
<evidence type="ECO:0000256" key="5">
    <source>
        <dbReference type="SAM" id="MobiDB-lite"/>
    </source>
</evidence>
<name>A0A6I2F8V4_9MICO</name>
<dbReference type="AlphaFoldDB" id="A0A6I2F8V4"/>
<dbReference type="PANTHER" id="PTHR30231">
    <property type="entry name" value="DNA POLYMERASE III SUBUNIT EPSILON"/>
    <property type="match status" value="1"/>
</dbReference>
<proteinExistence type="predicted"/>
<organism evidence="7 8">
    <name type="scientific">Agromyces agglutinans</name>
    <dbReference type="NCBI Taxonomy" id="2662258"/>
    <lineage>
        <taxon>Bacteria</taxon>
        <taxon>Bacillati</taxon>
        <taxon>Actinomycetota</taxon>
        <taxon>Actinomycetes</taxon>
        <taxon>Micrococcales</taxon>
        <taxon>Microbacteriaceae</taxon>
        <taxon>Agromyces</taxon>
    </lineage>
</organism>
<dbReference type="Pfam" id="PF23359">
    <property type="entry name" value="Lsr2_DNA-bd"/>
    <property type="match status" value="1"/>
</dbReference>
<dbReference type="SUPFAM" id="SSF53098">
    <property type="entry name" value="Ribonuclease H-like"/>
    <property type="match status" value="1"/>
</dbReference>
<keyword evidence="8" id="KW-1185">Reference proteome</keyword>
<dbReference type="SMART" id="SM00479">
    <property type="entry name" value="EXOIII"/>
    <property type="match status" value="1"/>
</dbReference>
<dbReference type="RefSeq" id="WP_153685120.1">
    <property type="nucleotide sequence ID" value="NZ_WJIF01000007.1"/>
</dbReference>
<accession>A0A6I2F8V4</accession>
<evidence type="ECO:0000256" key="2">
    <source>
        <dbReference type="ARBA" id="ARBA00022801"/>
    </source>
</evidence>
<comment type="caution">
    <text evidence="7">The sequence shown here is derived from an EMBL/GenBank/DDBJ whole genome shotgun (WGS) entry which is preliminary data.</text>
</comment>
<keyword evidence="3" id="KW-0269">Exonuclease</keyword>
<dbReference type="FunFam" id="3.30.420.10:FF:000045">
    <property type="entry name" value="3'-5' exonuclease DinG"/>
    <property type="match status" value="1"/>
</dbReference>
<protein>
    <recommendedName>
        <fullName evidence="6">Exonuclease domain-containing protein</fullName>
    </recommendedName>
</protein>
<dbReference type="InterPro" id="IPR036397">
    <property type="entry name" value="RNaseH_sf"/>
</dbReference>
<dbReference type="GO" id="GO:0016746">
    <property type="term" value="F:acyltransferase activity"/>
    <property type="evidence" value="ECO:0007669"/>
    <property type="project" value="InterPro"/>
</dbReference>
<dbReference type="EMBL" id="WJIF01000007">
    <property type="protein sequence ID" value="MRG60674.1"/>
    <property type="molecule type" value="Genomic_DNA"/>
</dbReference>
<dbReference type="InterPro" id="IPR055370">
    <property type="entry name" value="Lsr2_DNA-bd"/>
</dbReference>
<dbReference type="InterPro" id="IPR036625">
    <property type="entry name" value="E3-bd_dom_sf"/>
</dbReference>
<evidence type="ECO:0000313" key="7">
    <source>
        <dbReference type="EMBL" id="MRG60674.1"/>
    </source>
</evidence>
<dbReference type="Proteomes" id="UP000431080">
    <property type="component" value="Unassembled WGS sequence"/>
</dbReference>
<keyword evidence="2" id="KW-0378">Hydrolase</keyword>
<dbReference type="InterPro" id="IPR013520">
    <property type="entry name" value="Ribonucl_H"/>
</dbReference>